<comment type="caution">
    <text evidence="4">The sequence shown here is derived from an EMBL/GenBank/DDBJ whole genome shotgun (WGS) entry which is preliminary data.</text>
</comment>
<feature type="coiled-coil region" evidence="3">
    <location>
        <begin position="359"/>
        <end position="400"/>
    </location>
</feature>
<sequence>MNQQFKWLKQRPTKGLAFPTSREGATLTYIPKYQSVVLFGGICNGRLNEIMIFDIQKDEWKVQQTQGRQPSPRCYHSGFYDENQNVIYYYGGQADKGRSLTDFYCLSFQNFVWKRLFLLESPPNRHNHTMCDLPGMEKIIFGGACLPEDLMYNDVWIFNYSAIQFTNQQEIPGAVATKKNCKGEHPTPRQGHGAVVYQNNMFVFGGKCSDETTQLYKLSLDNYQWKRILHLGKAPGTRAFFSTSLIKDNVIIFGGIDNVANKVLNETYLLNLTDYHWSSPFTAGPIPSPRYSHCSCQIEDIILIMGGIEQTYCSMDMYFLSQGSINSNAEWEQLKEPTELEKQTNDAANQIIMEGKMYLNQIEEAMMKERQKITDLQKEVQNLQEEADNLDIHIKKQTAIVMSEHQKAQQNNKNKEIAIETIFLMIKQEQTLTKQLNYKCQQLEECIQNSYPLLHTLDQFYQSIRQIQGSDPADLKVKKMADQFANDIQKAKEAQVESLSNIYSIYQKFTALSNRNEVELNQWRDNVKDMNNDFEQLIFETEHD</sequence>
<evidence type="ECO:0008006" key="6">
    <source>
        <dbReference type="Google" id="ProtNLM"/>
    </source>
</evidence>
<name>A0A8S1MB26_PARPR</name>
<keyword evidence="3" id="KW-0175">Coiled coil</keyword>
<keyword evidence="1" id="KW-0880">Kelch repeat</keyword>
<protein>
    <recommendedName>
        <fullName evidence="6">Kelch motif family protein</fullName>
    </recommendedName>
</protein>
<evidence type="ECO:0000256" key="3">
    <source>
        <dbReference type="SAM" id="Coils"/>
    </source>
</evidence>
<proteinExistence type="predicted"/>
<accession>A0A8S1MB26</accession>
<dbReference type="Proteomes" id="UP000688137">
    <property type="component" value="Unassembled WGS sequence"/>
</dbReference>
<evidence type="ECO:0000256" key="2">
    <source>
        <dbReference type="ARBA" id="ARBA00022737"/>
    </source>
</evidence>
<keyword evidence="2" id="KW-0677">Repeat</keyword>
<dbReference type="AlphaFoldDB" id="A0A8S1MB26"/>
<dbReference type="EMBL" id="CAJJDM010000059">
    <property type="protein sequence ID" value="CAD8077540.1"/>
    <property type="molecule type" value="Genomic_DNA"/>
</dbReference>
<organism evidence="4 5">
    <name type="scientific">Paramecium primaurelia</name>
    <dbReference type="NCBI Taxonomy" id="5886"/>
    <lineage>
        <taxon>Eukaryota</taxon>
        <taxon>Sar</taxon>
        <taxon>Alveolata</taxon>
        <taxon>Ciliophora</taxon>
        <taxon>Intramacronucleata</taxon>
        <taxon>Oligohymenophorea</taxon>
        <taxon>Peniculida</taxon>
        <taxon>Parameciidae</taxon>
        <taxon>Paramecium</taxon>
    </lineage>
</organism>
<keyword evidence="5" id="KW-1185">Reference proteome</keyword>
<dbReference type="PANTHER" id="PTHR46093:SF18">
    <property type="entry name" value="FIBRONECTIN TYPE-III DOMAIN-CONTAINING PROTEIN"/>
    <property type="match status" value="1"/>
</dbReference>
<reference evidence="4" key="1">
    <citation type="submission" date="2021-01" db="EMBL/GenBank/DDBJ databases">
        <authorList>
            <consortium name="Genoscope - CEA"/>
            <person name="William W."/>
        </authorList>
    </citation>
    <scope>NUCLEOTIDE SEQUENCE</scope>
</reference>
<gene>
    <name evidence="4" type="ORF">PPRIM_AZ9-3.1.T0580164</name>
</gene>
<dbReference type="Pfam" id="PF24681">
    <property type="entry name" value="Kelch_KLHDC2_KLHL20_DRC7"/>
    <property type="match status" value="2"/>
</dbReference>
<dbReference type="OMA" id="IAIETIF"/>
<evidence type="ECO:0000313" key="5">
    <source>
        <dbReference type="Proteomes" id="UP000688137"/>
    </source>
</evidence>
<evidence type="ECO:0000313" key="4">
    <source>
        <dbReference type="EMBL" id="CAD8077540.1"/>
    </source>
</evidence>
<dbReference type="PANTHER" id="PTHR46093">
    <property type="entry name" value="ACYL-COA-BINDING DOMAIN-CONTAINING PROTEIN 5"/>
    <property type="match status" value="1"/>
</dbReference>
<evidence type="ECO:0000256" key="1">
    <source>
        <dbReference type="ARBA" id="ARBA00022441"/>
    </source>
</evidence>